<name>A0ABV0EU64_9ENTE</name>
<keyword evidence="1" id="KW-0812">Transmembrane</keyword>
<comment type="caution">
    <text evidence="2">The sequence shown here is derived from an EMBL/GenBank/DDBJ whole genome shotgun (WGS) entry which is preliminary data.</text>
</comment>
<organism evidence="2 3">
    <name type="scientific">Candidatus Enterococcus ferrettii</name>
    <dbReference type="NCBI Taxonomy" id="2815324"/>
    <lineage>
        <taxon>Bacteria</taxon>
        <taxon>Bacillati</taxon>
        <taxon>Bacillota</taxon>
        <taxon>Bacilli</taxon>
        <taxon>Lactobacillales</taxon>
        <taxon>Enterococcaceae</taxon>
        <taxon>Enterococcus</taxon>
    </lineage>
</organism>
<feature type="transmembrane region" description="Helical" evidence="1">
    <location>
        <begin position="40"/>
        <end position="57"/>
    </location>
</feature>
<keyword evidence="1" id="KW-0472">Membrane</keyword>
<gene>
    <name evidence="2" type="ORF">JZO67_003043</name>
</gene>
<dbReference type="EMBL" id="JAFREL020000002">
    <property type="protein sequence ID" value="MEO1771069.1"/>
    <property type="molecule type" value="Genomic_DNA"/>
</dbReference>
<feature type="transmembrane region" description="Helical" evidence="1">
    <location>
        <begin position="6"/>
        <end position="28"/>
    </location>
</feature>
<protein>
    <recommendedName>
        <fullName evidence="4">Integral membrane protein</fullName>
    </recommendedName>
</protein>
<keyword evidence="3" id="KW-1185">Reference proteome</keyword>
<reference evidence="2 3" key="1">
    <citation type="submission" date="2024-02" db="EMBL/GenBank/DDBJ databases">
        <title>The Genome Sequence of Enterococcus sp. DIV0159.</title>
        <authorList>
            <person name="Earl A."/>
            <person name="Manson A."/>
            <person name="Gilmore M."/>
            <person name="Sanders J."/>
            <person name="Shea T."/>
            <person name="Howe W."/>
            <person name="Livny J."/>
            <person name="Cuomo C."/>
            <person name="Neafsey D."/>
            <person name="Birren B."/>
        </authorList>
    </citation>
    <scope>NUCLEOTIDE SEQUENCE [LARGE SCALE GENOMIC DNA]</scope>
    <source>
        <strain evidence="2 3">665A</strain>
    </source>
</reference>
<feature type="transmembrane region" description="Helical" evidence="1">
    <location>
        <begin position="69"/>
        <end position="88"/>
    </location>
</feature>
<evidence type="ECO:0000313" key="2">
    <source>
        <dbReference type="EMBL" id="MEO1771069.1"/>
    </source>
</evidence>
<evidence type="ECO:0000313" key="3">
    <source>
        <dbReference type="Proteomes" id="UP000664357"/>
    </source>
</evidence>
<evidence type="ECO:0000256" key="1">
    <source>
        <dbReference type="SAM" id="Phobius"/>
    </source>
</evidence>
<keyword evidence="1" id="KW-1133">Transmembrane helix</keyword>
<proteinExistence type="predicted"/>
<evidence type="ECO:0008006" key="4">
    <source>
        <dbReference type="Google" id="ProtNLM"/>
    </source>
</evidence>
<sequence length="96" mass="10978">MHLGDLWNSLSLLGFYILLQFFILSTQAIWQRWSSKISKAWVPLLFVVLVLAFLYIQELFQGVLTTIPFALYLTILVAIAIAASLVIVNKYIEETD</sequence>
<accession>A0ABV0EU64</accession>
<dbReference type="Proteomes" id="UP000664357">
    <property type="component" value="Unassembled WGS sequence"/>
</dbReference>